<sequence length="145" mass="17084">MKESEENIELYYADPRIIRFDVNTSFLDKKIQPLGSLNMVVEPKCWQKEKPEDKILIMLRFRASIVNYNVNTEVFGCVYEFIAGVVPQYNEIDIEGIKEYVGDAFLNFQTYFEQNVPKEIKHIRFDTDVDKEELSVRLLDLVYKG</sequence>
<proteinExistence type="predicted"/>
<organism evidence="1 2">
    <name type="scientific">Seonamhaeicola sediminis</name>
    <dbReference type="NCBI Taxonomy" id="2528206"/>
    <lineage>
        <taxon>Bacteria</taxon>
        <taxon>Pseudomonadati</taxon>
        <taxon>Bacteroidota</taxon>
        <taxon>Flavobacteriia</taxon>
        <taxon>Flavobacteriales</taxon>
        <taxon>Flavobacteriaceae</taxon>
    </lineage>
</organism>
<name>A0A562YB00_9FLAO</name>
<dbReference type="Proteomes" id="UP000295814">
    <property type="component" value="Unassembled WGS sequence"/>
</dbReference>
<dbReference type="RefSeq" id="WP_133357376.1">
    <property type="nucleotide sequence ID" value="NZ_SMZJ02000011.1"/>
</dbReference>
<evidence type="ECO:0000313" key="1">
    <source>
        <dbReference type="EMBL" id="TWO31538.1"/>
    </source>
</evidence>
<keyword evidence="2" id="KW-1185">Reference proteome</keyword>
<dbReference type="AlphaFoldDB" id="A0A562YB00"/>
<gene>
    <name evidence="1" type="ORF">E1J38_013530</name>
</gene>
<accession>A0A562YB00</accession>
<protein>
    <submittedName>
        <fullName evidence="1">Uncharacterized protein</fullName>
    </submittedName>
</protein>
<reference evidence="1 2" key="1">
    <citation type="submission" date="2019-03" db="EMBL/GenBank/DDBJ databases">
        <authorList>
            <person name="Zhong Y.L."/>
        </authorList>
    </citation>
    <scope>NUCLEOTIDE SEQUENCE [LARGE SCALE GENOMIC DNA]</scope>
    <source>
        <strain evidence="1 2">W255</strain>
    </source>
</reference>
<comment type="caution">
    <text evidence="1">The sequence shown here is derived from an EMBL/GenBank/DDBJ whole genome shotgun (WGS) entry which is preliminary data.</text>
</comment>
<dbReference type="EMBL" id="SMZJ02000011">
    <property type="protein sequence ID" value="TWO31538.1"/>
    <property type="molecule type" value="Genomic_DNA"/>
</dbReference>
<reference evidence="1 2" key="2">
    <citation type="submission" date="2019-07" db="EMBL/GenBank/DDBJ databases">
        <title>Seonamhaeicola sp. W255 draft genome.</title>
        <authorList>
            <person name="Zhang X.-Y."/>
            <person name="Zhang R."/>
            <person name="Zhong Y.-L."/>
            <person name="Du Z.-J."/>
        </authorList>
    </citation>
    <scope>NUCLEOTIDE SEQUENCE [LARGE SCALE GENOMIC DNA]</scope>
    <source>
        <strain evidence="1 2">W255</strain>
    </source>
</reference>
<evidence type="ECO:0000313" key="2">
    <source>
        <dbReference type="Proteomes" id="UP000295814"/>
    </source>
</evidence>